<evidence type="ECO:0000313" key="4">
    <source>
        <dbReference type="Proteomes" id="UP001361570"/>
    </source>
</evidence>
<sequence length="344" mass="34986">MSRRATVLVAGVVLLLGFGLVGSVVPVPYVAQVPGPTYNTLGDVDGEPIITVAGRERNEVSGNLNLTTVGVPQRPLTLVGAVQGWFDSEVSVVPRDTVYPPDRSVEETQQQNRQAFLTSEQSANAAALGELGYPEKVVVQTVPEDSPSAGQLEPGDAIESVAGTPTPDTDALDAALTAVPAGTATTVGYTRQGEPGTATITTTTGDSREGSFLGVGVLQTPSAPFTVSIRVDDVGGPSAGLMLTLGIIDLVGDTDLTDGAVIAGTGTIDAAGTVGPIGGIPLKMVAAREIGAQLFLVPADNCQEALANAQPGLPMARVATLDDALTALQTFRDGGTPTPCTDTE</sequence>
<comment type="caution">
    <text evidence="3">The sequence shown here is derived from an EMBL/GenBank/DDBJ whole genome shotgun (WGS) entry which is preliminary data.</text>
</comment>
<dbReference type="Proteomes" id="UP001361570">
    <property type="component" value="Unassembled WGS sequence"/>
</dbReference>
<dbReference type="Pfam" id="PF05362">
    <property type="entry name" value="Lon_C"/>
    <property type="match status" value="1"/>
</dbReference>
<dbReference type="RefSeq" id="WP_336404176.1">
    <property type="nucleotide sequence ID" value="NZ_JBAPLU010000008.1"/>
</dbReference>
<dbReference type="Pfam" id="PF13180">
    <property type="entry name" value="PDZ_2"/>
    <property type="match status" value="1"/>
</dbReference>
<evidence type="ECO:0000259" key="1">
    <source>
        <dbReference type="Pfam" id="PF05362"/>
    </source>
</evidence>
<dbReference type="InterPro" id="IPR001478">
    <property type="entry name" value="PDZ"/>
</dbReference>
<evidence type="ECO:0000259" key="2">
    <source>
        <dbReference type="Pfam" id="PF13180"/>
    </source>
</evidence>
<dbReference type="InterPro" id="IPR020568">
    <property type="entry name" value="Ribosomal_Su5_D2-typ_SF"/>
</dbReference>
<evidence type="ECO:0000313" key="3">
    <source>
        <dbReference type="EMBL" id="MEI4272041.1"/>
    </source>
</evidence>
<dbReference type="EMBL" id="JBAPLU010000008">
    <property type="protein sequence ID" value="MEI4272041.1"/>
    <property type="molecule type" value="Genomic_DNA"/>
</dbReference>
<dbReference type="Gene3D" id="2.30.42.10">
    <property type="match status" value="1"/>
</dbReference>
<gene>
    <name evidence="3" type="ORF">TEK04_09940</name>
</gene>
<dbReference type="SUPFAM" id="SSF54211">
    <property type="entry name" value="Ribosomal protein S5 domain 2-like"/>
    <property type="match status" value="1"/>
</dbReference>
<dbReference type="InterPro" id="IPR036034">
    <property type="entry name" value="PDZ_sf"/>
</dbReference>
<organism evidence="3 4">
    <name type="scientific">Klenkia sesuvii</name>
    <dbReference type="NCBI Taxonomy" id="3103137"/>
    <lineage>
        <taxon>Bacteria</taxon>
        <taxon>Bacillati</taxon>
        <taxon>Actinomycetota</taxon>
        <taxon>Actinomycetes</taxon>
        <taxon>Geodermatophilales</taxon>
        <taxon>Geodermatophilaceae</taxon>
        <taxon>Klenkia</taxon>
    </lineage>
</organism>
<dbReference type="InterPro" id="IPR008269">
    <property type="entry name" value="Lon_proteolytic"/>
</dbReference>
<name>A0ABU8DUA3_9ACTN</name>
<protein>
    <submittedName>
        <fullName evidence="3">PDZ domain-containing protein</fullName>
    </submittedName>
</protein>
<dbReference type="SUPFAM" id="SSF50156">
    <property type="entry name" value="PDZ domain-like"/>
    <property type="match status" value="1"/>
</dbReference>
<dbReference type="PANTHER" id="PTHR10046">
    <property type="entry name" value="ATP DEPENDENT LON PROTEASE FAMILY MEMBER"/>
    <property type="match status" value="1"/>
</dbReference>
<accession>A0ABU8DUA3</accession>
<feature type="domain" description="Lon proteolytic" evidence="1">
    <location>
        <begin position="236"/>
        <end position="304"/>
    </location>
</feature>
<feature type="domain" description="PDZ" evidence="2">
    <location>
        <begin position="136"/>
        <end position="201"/>
    </location>
</feature>
<keyword evidence="4" id="KW-1185">Reference proteome</keyword>
<proteinExistence type="predicted"/>
<reference evidence="3 4" key="1">
    <citation type="submission" date="2024-03" db="EMBL/GenBank/DDBJ databases">
        <title>Draft genome sequence of Klenkia sp. LSe6-5.</title>
        <authorList>
            <person name="Duangmal K."/>
            <person name="Chantavorakit T."/>
        </authorList>
    </citation>
    <scope>NUCLEOTIDE SEQUENCE [LARGE SCALE GENOMIC DNA]</scope>
    <source>
        <strain evidence="3 4">LSe6-5</strain>
    </source>
</reference>
<dbReference type="InterPro" id="IPR027065">
    <property type="entry name" value="Lon_Prtase"/>
</dbReference>
<dbReference type="InterPro" id="IPR014721">
    <property type="entry name" value="Ribsml_uS5_D2-typ_fold_subgr"/>
</dbReference>
<dbReference type="Gene3D" id="3.30.230.10">
    <property type="match status" value="1"/>
</dbReference>